<evidence type="ECO:0000256" key="5">
    <source>
        <dbReference type="SAM" id="MobiDB-lite"/>
    </source>
</evidence>
<name>A0A9P6U7D3_9FUNG</name>
<evidence type="ECO:0000256" key="2">
    <source>
        <dbReference type="ARBA" id="ARBA00022614"/>
    </source>
</evidence>
<evidence type="ECO:0000313" key="6">
    <source>
        <dbReference type="EMBL" id="KAG0262688.1"/>
    </source>
</evidence>
<dbReference type="GO" id="GO:0005096">
    <property type="term" value="F:GTPase activator activity"/>
    <property type="evidence" value="ECO:0007669"/>
    <property type="project" value="UniProtKB-KW"/>
</dbReference>
<accession>A0A9P6U7D3</accession>
<evidence type="ECO:0000256" key="1">
    <source>
        <dbReference type="ARBA" id="ARBA00022468"/>
    </source>
</evidence>
<dbReference type="InterPro" id="IPR032675">
    <property type="entry name" value="LRR_dom_sf"/>
</dbReference>
<dbReference type="InterPro" id="IPR001611">
    <property type="entry name" value="Leu-rich_rpt"/>
</dbReference>
<evidence type="ECO:0000313" key="7">
    <source>
        <dbReference type="Proteomes" id="UP000807716"/>
    </source>
</evidence>
<dbReference type="InterPro" id="IPR027038">
    <property type="entry name" value="RanGap"/>
</dbReference>
<dbReference type="GO" id="GO:0031267">
    <property type="term" value="F:small GTPase binding"/>
    <property type="evidence" value="ECO:0007669"/>
    <property type="project" value="TreeGrafter"/>
</dbReference>
<sequence length="1000" mass="111323">MPLVVTKISRGSTVSHRLELLRRKLHGLDEDDPDDFNHAVAWDLNVEIADLLKDEEENYEKARRHYKRALSHAEQDKTNTIDQRDRAEIEEFTEAFRYGHEHLKLAQSINDLWEQTKARQSLGDTFLHEGESIEEEDQATIVFKHASTHYEAAKTLIAKLQEGPALEEPSVEQLQTQALFTRLNSGIIYTKLKMFSEAELDLSIALTFSKDLGDIDNERNIYMNMAALAEASGDMDKVTQHQQIELDFVREHKLEGEVDCMLDMARVYRLRGMRDKCIETCRAIQELSDDPETAELAEEHIREMMEESQPGHLESYSMNQSQHLPSAGERVTGPNRMDIDEMEHRATSRIRTPTPDYQEDVAQGDHAPRKRLFQKSSTAFDKLSDELSCMVHLTVDSSANAADIYRFGFQLLEPQTLTFKRIDFNNVGWLKRAIQRRMQDRHFVRLDIGSVTSAKSDNPFLDTELLETVVNDNASLSLSVKDVYKEACRKLALYAQESVVSSLACIETTADLRFSNLSSREYTPLLLAFLQGPSSLTTINLSNGTLDDSAASSLAQILYSPTLKDLILGSNKITGKGLKQMLSPWSFADDVAEPRWFSSLPKPGLETLNLSFNPLGGGSGLEYIAQCVNRFPSLRKLDLSRCKLSLSSTSAALEDWEKIEQIQNILHRGLEVSIARNQLSTEGMLLWLQRASPNLICVDSLDLSHMRVGEGWLRRLSLNNCDIGQAGAKGLATLLKKSVFIETLELRHAQLDSRAVAELAEGIAVNTSLLSLDLSGNPLGSFGTTVPLATTAWNQSAQQGHLHDDDHHHHHPGTFHLAAALRRHLETKSRSRLDRILLADCQLHVQDCIPLFHTQVQDLSLAHNPLLNTPEEVDQLMSVVVPLTTTATTASASTTTTTATTTPTVNGLPSAPSSRGQQASLKRLDLSWTFSSTTAVSAGEARARNETGRKIQDLVIAWQTDSRHSGSLAPGSSAQGPILVLTVDPKPLLDTSEDSMDVDL</sequence>
<keyword evidence="3" id="KW-0677">Repeat</keyword>
<feature type="compositionally biased region" description="Polar residues" evidence="5">
    <location>
        <begin position="903"/>
        <end position="917"/>
    </location>
</feature>
<dbReference type="Pfam" id="PF13516">
    <property type="entry name" value="LRR_6"/>
    <property type="match status" value="3"/>
</dbReference>
<comment type="caution">
    <text evidence="6">The sequence shown here is derived from an EMBL/GenBank/DDBJ whole genome shotgun (WGS) entry which is preliminary data.</text>
</comment>
<dbReference type="PANTHER" id="PTHR24113:SF12">
    <property type="entry name" value="RAN GTPASE-ACTIVATING PROTEIN 1"/>
    <property type="match status" value="1"/>
</dbReference>
<dbReference type="GO" id="GO:0048471">
    <property type="term" value="C:perinuclear region of cytoplasm"/>
    <property type="evidence" value="ECO:0007669"/>
    <property type="project" value="TreeGrafter"/>
</dbReference>
<dbReference type="AlphaFoldDB" id="A0A9P6U7D3"/>
<dbReference type="SUPFAM" id="SSF52047">
    <property type="entry name" value="RNI-like"/>
    <property type="match status" value="1"/>
</dbReference>
<evidence type="ECO:0000256" key="3">
    <source>
        <dbReference type="ARBA" id="ARBA00022737"/>
    </source>
</evidence>
<dbReference type="InterPro" id="IPR011990">
    <property type="entry name" value="TPR-like_helical_dom_sf"/>
</dbReference>
<dbReference type="GO" id="GO:0005829">
    <property type="term" value="C:cytosol"/>
    <property type="evidence" value="ECO:0007669"/>
    <property type="project" value="TreeGrafter"/>
</dbReference>
<dbReference type="Proteomes" id="UP000807716">
    <property type="component" value="Unassembled WGS sequence"/>
</dbReference>
<dbReference type="EMBL" id="JAAAJB010000180">
    <property type="protein sequence ID" value="KAG0262688.1"/>
    <property type="molecule type" value="Genomic_DNA"/>
</dbReference>
<dbReference type="PANTHER" id="PTHR24113">
    <property type="entry name" value="RAN GTPASE-ACTIVATING PROTEIN 1"/>
    <property type="match status" value="1"/>
</dbReference>
<keyword evidence="4" id="KW-0175">Coiled coil</keyword>
<reference evidence="6" key="1">
    <citation type="journal article" date="2020" name="Fungal Divers.">
        <title>Resolving the Mortierellaceae phylogeny through synthesis of multi-gene phylogenetics and phylogenomics.</title>
        <authorList>
            <person name="Vandepol N."/>
            <person name="Liber J."/>
            <person name="Desiro A."/>
            <person name="Na H."/>
            <person name="Kennedy M."/>
            <person name="Barry K."/>
            <person name="Grigoriev I.V."/>
            <person name="Miller A.N."/>
            <person name="O'Donnell K."/>
            <person name="Stajich J.E."/>
            <person name="Bonito G."/>
        </authorList>
    </citation>
    <scope>NUCLEOTIDE SEQUENCE</scope>
    <source>
        <strain evidence="6">BC1065</strain>
    </source>
</reference>
<keyword evidence="7" id="KW-1185">Reference proteome</keyword>
<feature type="region of interest" description="Disordered" evidence="5">
    <location>
        <begin position="891"/>
        <end position="917"/>
    </location>
</feature>
<feature type="compositionally biased region" description="Low complexity" evidence="5">
    <location>
        <begin position="891"/>
        <end position="902"/>
    </location>
</feature>
<gene>
    <name evidence="6" type="ORF">DFQ27_002206</name>
</gene>
<dbReference type="SMART" id="SM00368">
    <property type="entry name" value="LRR_RI"/>
    <property type="match status" value="6"/>
</dbReference>
<dbReference type="Gene3D" id="3.80.10.10">
    <property type="entry name" value="Ribonuclease Inhibitor"/>
    <property type="match status" value="2"/>
</dbReference>
<dbReference type="GO" id="GO:0006913">
    <property type="term" value="P:nucleocytoplasmic transport"/>
    <property type="evidence" value="ECO:0007669"/>
    <property type="project" value="TreeGrafter"/>
</dbReference>
<dbReference type="SUPFAM" id="SSF48452">
    <property type="entry name" value="TPR-like"/>
    <property type="match status" value="1"/>
</dbReference>
<evidence type="ECO:0000256" key="4">
    <source>
        <dbReference type="SAM" id="Coils"/>
    </source>
</evidence>
<feature type="coiled-coil region" evidence="4">
    <location>
        <begin position="45"/>
        <end position="90"/>
    </location>
</feature>
<proteinExistence type="predicted"/>
<dbReference type="GO" id="GO:0005634">
    <property type="term" value="C:nucleus"/>
    <property type="evidence" value="ECO:0007669"/>
    <property type="project" value="TreeGrafter"/>
</dbReference>
<dbReference type="Gene3D" id="1.25.40.10">
    <property type="entry name" value="Tetratricopeptide repeat domain"/>
    <property type="match status" value="1"/>
</dbReference>
<dbReference type="OrthoDB" id="120976at2759"/>
<keyword evidence="1" id="KW-0343">GTPase activation</keyword>
<keyword evidence="2" id="KW-0433">Leucine-rich repeat</keyword>
<organism evidence="6 7">
    <name type="scientific">Actinomortierella ambigua</name>
    <dbReference type="NCBI Taxonomy" id="1343610"/>
    <lineage>
        <taxon>Eukaryota</taxon>
        <taxon>Fungi</taxon>
        <taxon>Fungi incertae sedis</taxon>
        <taxon>Mucoromycota</taxon>
        <taxon>Mortierellomycotina</taxon>
        <taxon>Mortierellomycetes</taxon>
        <taxon>Mortierellales</taxon>
        <taxon>Mortierellaceae</taxon>
        <taxon>Actinomortierella</taxon>
    </lineage>
</organism>
<protein>
    <submittedName>
        <fullName evidence="6">Uncharacterized protein</fullName>
    </submittedName>
</protein>